<evidence type="ECO:0000256" key="1">
    <source>
        <dbReference type="SAM" id="MobiDB-lite"/>
    </source>
</evidence>
<feature type="compositionally biased region" description="Basic residues" evidence="1">
    <location>
        <begin position="438"/>
        <end position="451"/>
    </location>
</feature>
<protein>
    <submittedName>
        <fullName evidence="2">Ulp1 protease-like protein</fullName>
    </submittedName>
</protein>
<accession>Q6ESB1</accession>
<proteinExistence type="predicted"/>
<reference evidence="3" key="2">
    <citation type="journal article" date="2008" name="Nucleic Acids Res.">
        <title>The rice annotation project database (RAP-DB): 2008 update.</title>
        <authorList>
            <consortium name="The rice annotation project (RAP)"/>
        </authorList>
    </citation>
    <scope>GENOME REANNOTATION</scope>
    <source>
        <strain evidence="3">cv. Nipponbare</strain>
    </source>
</reference>
<feature type="compositionally biased region" description="Basic and acidic residues" evidence="1">
    <location>
        <begin position="452"/>
        <end position="469"/>
    </location>
</feature>
<feature type="region of interest" description="Disordered" evidence="1">
    <location>
        <begin position="419"/>
        <end position="469"/>
    </location>
</feature>
<organism evidence="2 3">
    <name type="scientific">Oryza sativa subsp. japonica</name>
    <name type="common">Rice</name>
    <dbReference type="NCBI Taxonomy" id="39947"/>
    <lineage>
        <taxon>Eukaryota</taxon>
        <taxon>Viridiplantae</taxon>
        <taxon>Streptophyta</taxon>
        <taxon>Embryophyta</taxon>
        <taxon>Tracheophyta</taxon>
        <taxon>Spermatophyta</taxon>
        <taxon>Magnoliopsida</taxon>
        <taxon>Liliopsida</taxon>
        <taxon>Poales</taxon>
        <taxon>Poaceae</taxon>
        <taxon>BOP clade</taxon>
        <taxon>Oryzoideae</taxon>
        <taxon>Oryzeae</taxon>
        <taxon>Oryzinae</taxon>
        <taxon>Oryza</taxon>
        <taxon>Oryza sativa</taxon>
    </lineage>
</organism>
<dbReference type="GO" id="GO:0008233">
    <property type="term" value="F:peptidase activity"/>
    <property type="evidence" value="ECO:0007669"/>
    <property type="project" value="UniProtKB-KW"/>
</dbReference>
<name>Q6ESB1_ORYSJ</name>
<sequence>MSSDEIGTIIVIDNLVYRDHPSLKIRGVPKDVRSYDVEGVRNKEQLSTRVGCRRVHSIIENILDKCGVIAHNLPTKTDDLSHSTSHGWTTREKVVNGQFLANAVGLITRHDCERTSGYATSWQLSYYLYFNKVDSRPPRNLRELRLGTPRADKALSDPVETKDHVKGPRAFSSENDSLMTRLGARESENSIRHYGRLHVSMVLYQDRLRRVRQMLTRLRRRLYAFSIVRERKTEDLVVRYVLPWLTSDIDSDKPFRCPHEADKGSLNVISELTENGHMSSITVTPGSAVENINTFICIEVGGYCQGYGYHIPNSSRLHLGRTHHIPCPIQKQPTDMEGVPDKERQPEFYMETTRTTRIVSILVSLVLLGQGDTYRDRHGYSPTVSPDTVRRDESAISDLARHVFEEEGYLVVNYKSDHGAMEPADSQDGAVIKEARARDKKKRGDRKKLEKKKWMDYNTREASRQRLNQ</sequence>
<evidence type="ECO:0000313" key="2">
    <source>
        <dbReference type="EMBL" id="BAD28459.1"/>
    </source>
</evidence>
<feature type="region of interest" description="Disordered" evidence="1">
    <location>
        <begin position="152"/>
        <end position="172"/>
    </location>
</feature>
<feature type="compositionally biased region" description="Basic and acidic residues" evidence="1">
    <location>
        <begin position="152"/>
        <end position="166"/>
    </location>
</feature>
<dbReference type="GO" id="GO:0006508">
    <property type="term" value="P:proteolysis"/>
    <property type="evidence" value="ECO:0007669"/>
    <property type="project" value="UniProtKB-KW"/>
</dbReference>
<dbReference type="Proteomes" id="UP000000763">
    <property type="component" value="Chromosome 2"/>
</dbReference>
<gene>
    <name evidence="2" type="primary">OJ1282_E10.16</name>
</gene>
<keyword evidence="2" id="KW-0645">Protease</keyword>
<dbReference type="AlphaFoldDB" id="Q6ESB1"/>
<reference evidence="3" key="1">
    <citation type="journal article" date="2005" name="Nature">
        <title>The map-based sequence of the rice genome.</title>
        <authorList>
            <consortium name="International rice genome sequencing project (IRGSP)"/>
            <person name="Matsumoto T."/>
            <person name="Wu J."/>
            <person name="Kanamori H."/>
            <person name="Katayose Y."/>
            <person name="Fujisawa M."/>
            <person name="Namiki N."/>
            <person name="Mizuno H."/>
            <person name="Yamamoto K."/>
            <person name="Antonio B.A."/>
            <person name="Baba T."/>
            <person name="Sakata K."/>
            <person name="Nagamura Y."/>
            <person name="Aoki H."/>
            <person name="Arikawa K."/>
            <person name="Arita K."/>
            <person name="Bito T."/>
            <person name="Chiden Y."/>
            <person name="Fujitsuka N."/>
            <person name="Fukunaka R."/>
            <person name="Hamada M."/>
            <person name="Harada C."/>
            <person name="Hayashi A."/>
            <person name="Hijishita S."/>
            <person name="Honda M."/>
            <person name="Hosokawa S."/>
            <person name="Ichikawa Y."/>
            <person name="Idonuma A."/>
            <person name="Iijima M."/>
            <person name="Ikeda M."/>
            <person name="Ikeno M."/>
            <person name="Ito K."/>
            <person name="Ito S."/>
            <person name="Ito T."/>
            <person name="Ito Y."/>
            <person name="Ito Y."/>
            <person name="Iwabuchi A."/>
            <person name="Kamiya K."/>
            <person name="Karasawa W."/>
            <person name="Kurita K."/>
            <person name="Katagiri S."/>
            <person name="Kikuta A."/>
            <person name="Kobayashi H."/>
            <person name="Kobayashi N."/>
            <person name="Machita K."/>
            <person name="Maehara T."/>
            <person name="Masukawa M."/>
            <person name="Mizubayashi T."/>
            <person name="Mukai Y."/>
            <person name="Nagasaki H."/>
            <person name="Nagata Y."/>
            <person name="Naito S."/>
            <person name="Nakashima M."/>
            <person name="Nakama Y."/>
            <person name="Nakamichi Y."/>
            <person name="Nakamura M."/>
            <person name="Meguro A."/>
            <person name="Negishi M."/>
            <person name="Ohta I."/>
            <person name="Ohta T."/>
            <person name="Okamoto M."/>
            <person name="Ono N."/>
            <person name="Saji S."/>
            <person name="Sakaguchi M."/>
            <person name="Sakai K."/>
            <person name="Shibata M."/>
            <person name="Shimokawa T."/>
            <person name="Song J."/>
            <person name="Takazaki Y."/>
            <person name="Terasawa K."/>
            <person name="Tsugane M."/>
            <person name="Tsuji K."/>
            <person name="Ueda S."/>
            <person name="Waki K."/>
            <person name="Yamagata H."/>
            <person name="Yamamoto M."/>
            <person name="Yamamoto S."/>
            <person name="Yamane H."/>
            <person name="Yoshiki S."/>
            <person name="Yoshihara R."/>
            <person name="Yukawa K."/>
            <person name="Zhong H."/>
            <person name="Yano M."/>
            <person name="Yuan Q."/>
            <person name="Ouyang S."/>
            <person name="Liu J."/>
            <person name="Jones K.M."/>
            <person name="Gansberger K."/>
            <person name="Moffat K."/>
            <person name="Hill J."/>
            <person name="Bera J."/>
            <person name="Fadrosh D."/>
            <person name="Jin S."/>
            <person name="Johri S."/>
            <person name="Kim M."/>
            <person name="Overton L."/>
            <person name="Reardon M."/>
            <person name="Tsitrin T."/>
            <person name="Vuong H."/>
            <person name="Weaver B."/>
            <person name="Ciecko A."/>
            <person name="Tallon L."/>
            <person name="Jackson J."/>
            <person name="Pai G."/>
            <person name="Aken S.V."/>
            <person name="Utterback T."/>
            <person name="Reidmuller S."/>
            <person name="Feldblyum T."/>
            <person name="Hsiao J."/>
            <person name="Zismann V."/>
            <person name="Iobst S."/>
            <person name="de Vazeille A.R."/>
            <person name="Buell C.R."/>
            <person name="Ying K."/>
            <person name="Li Y."/>
            <person name="Lu T."/>
            <person name="Huang Y."/>
            <person name="Zhao Q."/>
            <person name="Feng Q."/>
            <person name="Zhang L."/>
            <person name="Zhu J."/>
            <person name="Weng Q."/>
            <person name="Mu J."/>
            <person name="Lu Y."/>
            <person name="Fan D."/>
            <person name="Liu Y."/>
            <person name="Guan J."/>
            <person name="Zhang Y."/>
            <person name="Yu S."/>
            <person name="Liu X."/>
            <person name="Zhang Y."/>
            <person name="Hong G."/>
            <person name="Han B."/>
            <person name="Choisne N."/>
            <person name="Demange N."/>
            <person name="Orjeda G."/>
            <person name="Samain S."/>
            <person name="Cattolico L."/>
            <person name="Pelletier E."/>
            <person name="Couloux A."/>
            <person name="Segurens B."/>
            <person name="Wincker P."/>
            <person name="D'Hont A."/>
            <person name="Scarpelli C."/>
            <person name="Weissenbach J."/>
            <person name="Salanoubat M."/>
            <person name="Quetier F."/>
            <person name="Yu Y."/>
            <person name="Kim H.R."/>
            <person name="Rambo T."/>
            <person name="Currie J."/>
            <person name="Collura K."/>
            <person name="Luo M."/>
            <person name="Yang T."/>
            <person name="Ammiraju J.S.S."/>
            <person name="Engler F."/>
            <person name="Soderlund C."/>
            <person name="Wing R.A."/>
            <person name="Palmer L.E."/>
            <person name="de la Bastide M."/>
            <person name="Spiegel L."/>
            <person name="Nascimento L."/>
            <person name="Zutavern T."/>
            <person name="O'Shaughnessy A."/>
            <person name="Dike S."/>
            <person name="Dedhia N."/>
            <person name="Preston R."/>
            <person name="Balija V."/>
            <person name="McCombie W.R."/>
            <person name="Chow T."/>
            <person name="Chen H."/>
            <person name="Chung M."/>
            <person name="Chen C."/>
            <person name="Shaw J."/>
            <person name="Wu H."/>
            <person name="Hsiao K."/>
            <person name="Chao Y."/>
            <person name="Chu M."/>
            <person name="Cheng C."/>
            <person name="Hour A."/>
            <person name="Lee P."/>
            <person name="Lin S."/>
            <person name="Lin Y."/>
            <person name="Liou J."/>
            <person name="Liu S."/>
            <person name="Hsing Y."/>
            <person name="Raghuvanshi S."/>
            <person name="Mohanty A."/>
            <person name="Bharti A.K."/>
            <person name="Gaur A."/>
            <person name="Gupta V."/>
            <person name="Kumar D."/>
            <person name="Ravi V."/>
            <person name="Vij S."/>
            <person name="Kapur A."/>
            <person name="Khurana P."/>
            <person name="Khurana P."/>
            <person name="Khurana J.P."/>
            <person name="Tyagi A.K."/>
            <person name="Gaikwad K."/>
            <person name="Singh A."/>
            <person name="Dalal V."/>
            <person name="Srivastava S."/>
            <person name="Dixit A."/>
            <person name="Pal A.K."/>
            <person name="Ghazi I.A."/>
            <person name="Yadav M."/>
            <person name="Pandit A."/>
            <person name="Bhargava A."/>
            <person name="Sureshbabu K."/>
            <person name="Batra K."/>
            <person name="Sharma T.R."/>
            <person name="Mohapatra T."/>
            <person name="Singh N.K."/>
            <person name="Messing J."/>
            <person name="Nelson A.B."/>
            <person name="Fuks G."/>
            <person name="Kavchok S."/>
            <person name="Keizer G."/>
            <person name="Linton E."/>
            <person name="Llaca V."/>
            <person name="Song R."/>
            <person name="Tanyolac B."/>
            <person name="Young S."/>
            <person name="Ho-Il K."/>
            <person name="Hahn J.H."/>
            <person name="Sangsakoo G."/>
            <person name="Vanavichit A."/>
            <person name="de Mattos Luiz.A.T."/>
            <person name="Zimmer P.D."/>
            <person name="Malone G."/>
            <person name="Dellagostin O."/>
            <person name="de Oliveira A.C."/>
            <person name="Bevan M."/>
            <person name="Bancroft I."/>
            <person name="Minx P."/>
            <person name="Cordum H."/>
            <person name="Wilson R."/>
            <person name="Cheng Z."/>
            <person name="Jin W."/>
            <person name="Jiang J."/>
            <person name="Leong S.A."/>
            <person name="Iwama H."/>
            <person name="Gojobori T."/>
            <person name="Itoh T."/>
            <person name="Niimura Y."/>
            <person name="Fujii Y."/>
            <person name="Habara T."/>
            <person name="Sakai H."/>
            <person name="Sato Y."/>
            <person name="Wilson G."/>
            <person name="Kumar K."/>
            <person name="McCouch S."/>
            <person name="Juretic N."/>
            <person name="Hoen D."/>
            <person name="Wright S."/>
            <person name="Bruskiewich R."/>
            <person name="Bureau T."/>
            <person name="Miyao A."/>
            <person name="Hirochika H."/>
            <person name="Nishikawa T."/>
            <person name="Kadowaki K."/>
            <person name="Sugiura M."/>
            <person name="Burr B."/>
            <person name="Sasaki T."/>
        </authorList>
    </citation>
    <scope>NUCLEOTIDE SEQUENCE [LARGE SCALE GENOMIC DNA]</scope>
    <source>
        <strain evidence="3">cv. Nipponbare</strain>
    </source>
</reference>
<keyword evidence="2" id="KW-0378">Hydrolase</keyword>
<dbReference type="EMBL" id="AP005290">
    <property type="protein sequence ID" value="BAD28459.1"/>
    <property type="molecule type" value="Genomic_DNA"/>
</dbReference>
<evidence type="ECO:0000313" key="3">
    <source>
        <dbReference type="Proteomes" id="UP000000763"/>
    </source>
</evidence>